<keyword evidence="3" id="KW-1185">Reference proteome</keyword>
<accession>A0A7Y9ATU1</accession>
<dbReference type="EMBL" id="JACCBB010000001">
    <property type="protein sequence ID" value="NYD21873.1"/>
    <property type="molecule type" value="Genomic_DNA"/>
</dbReference>
<sequence length="155" mass="16842">MDTRDLAHDLRLVFGALGRSVNEDNALPPIRSVVLGTLDREGAMTSSDLAARRRVRPQTMAVTVKELVGLGWLTTTPHPADGRKVLLDLSDEGRAVLRADREGRVRRIADGLRQHLRPADLDTLADAVHVLAHLTERLGGSLGEPLLTASRPPRG</sequence>
<dbReference type="RefSeq" id="WP_179750472.1">
    <property type="nucleotide sequence ID" value="NZ_BAAAGN010000005.1"/>
</dbReference>
<dbReference type="InterPro" id="IPR052526">
    <property type="entry name" value="HTH-type_Bedaq_tolerance"/>
</dbReference>
<dbReference type="GO" id="GO:0003700">
    <property type="term" value="F:DNA-binding transcription factor activity"/>
    <property type="evidence" value="ECO:0007669"/>
    <property type="project" value="InterPro"/>
</dbReference>
<evidence type="ECO:0000313" key="3">
    <source>
        <dbReference type="Proteomes" id="UP000521922"/>
    </source>
</evidence>
<dbReference type="PANTHER" id="PTHR39515">
    <property type="entry name" value="CONSERVED PROTEIN"/>
    <property type="match status" value="1"/>
</dbReference>
<dbReference type="Proteomes" id="UP000521922">
    <property type="component" value="Unassembled WGS sequence"/>
</dbReference>
<reference evidence="2 3" key="1">
    <citation type="submission" date="2020-07" db="EMBL/GenBank/DDBJ databases">
        <title>Sequencing the genomes of 1000 actinobacteria strains.</title>
        <authorList>
            <person name="Klenk H.-P."/>
        </authorList>
    </citation>
    <scope>NUCLEOTIDE SEQUENCE [LARGE SCALE GENOMIC DNA]</scope>
    <source>
        <strain evidence="2 3">DSM 7487</strain>
    </source>
</reference>
<protein>
    <submittedName>
        <fullName evidence="2">DNA-binding MarR family transcriptional regulator</fullName>
    </submittedName>
</protein>
<dbReference type="InterPro" id="IPR000835">
    <property type="entry name" value="HTH_MarR-typ"/>
</dbReference>
<evidence type="ECO:0000259" key="1">
    <source>
        <dbReference type="PROSITE" id="PS50995"/>
    </source>
</evidence>
<feature type="domain" description="HTH marR-type" evidence="1">
    <location>
        <begin position="3"/>
        <end position="133"/>
    </location>
</feature>
<comment type="caution">
    <text evidence="2">The sequence shown here is derived from an EMBL/GenBank/DDBJ whole genome shotgun (WGS) entry which is preliminary data.</text>
</comment>
<dbReference type="InterPro" id="IPR036390">
    <property type="entry name" value="WH_DNA-bd_sf"/>
</dbReference>
<dbReference type="SUPFAM" id="SSF46785">
    <property type="entry name" value="Winged helix' DNA-binding domain"/>
    <property type="match status" value="1"/>
</dbReference>
<gene>
    <name evidence="2" type="ORF">BJ968_001413</name>
</gene>
<keyword evidence="2" id="KW-0238">DNA-binding</keyword>
<dbReference type="Gene3D" id="1.10.10.10">
    <property type="entry name" value="Winged helix-like DNA-binding domain superfamily/Winged helix DNA-binding domain"/>
    <property type="match status" value="1"/>
</dbReference>
<dbReference type="InterPro" id="IPR036388">
    <property type="entry name" value="WH-like_DNA-bd_sf"/>
</dbReference>
<evidence type="ECO:0000313" key="2">
    <source>
        <dbReference type="EMBL" id="NYD21873.1"/>
    </source>
</evidence>
<proteinExistence type="predicted"/>
<organism evidence="2 3">
    <name type="scientific">Kineococcus aurantiacus</name>
    <dbReference type="NCBI Taxonomy" id="37633"/>
    <lineage>
        <taxon>Bacteria</taxon>
        <taxon>Bacillati</taxon>
        <taxon>Actinomycetota</taxon>
        <taxon>Actinomycetes</taxon>
        <taxon>Kineosporiales</taxon>
        <taxon>Kineosporiaceae</taxon>
        <taxon>Kineococcus</taxon>
    </lineage>
</organism>
<dbReference type="PROSITE" id="PS50995">
    <property type="entry name" value="HTH_MARR_2"/>
    <property type="match status" value="1"/>
</dbReference>
<dbReference type="GO" id="GO:0003677">
    <property type="term" value="F:DNA binding"/>
    <property type="evidence" value="ECO:0007669"/>
    <property type="project" value="UniProtKB-KW"/>
</dbReference>
<dbReference type="Pfam" id="PF12802">
    <property type="entry name" value="MarR_2"/>
    <property type="match status" value="1"/>
</dbReference>
<dbReference type="AlphaFoldDB" id="A0A7Y9ATU1"/>
<dbReference type="SMART" id="SM00347">
    <property type="entry name" value="HTH_MARR"/>
    <property type="match status" value="1"/>
</dbReference>
<dbReference type="PANTHER" id="PTHR39515:SF2">
    <property type="entry name" value="HTH-TYPE TRANSCRIPTIONAL REGULATOR RV0880"/>
    <property type="match status" value="1"/>
</dbReference>
<name>A0A7Y9ATU1_9ACTN</name>